<dbReference type="EMBL" id="JAHHHN010000027">
    <property type="protein sequence ID" value="MBW4564825.1"/>
    <property type="molecule type" value="Genomic_DNA"/>
</dbReference>
<feature type="domain" description="Nif11" evidence="1">
    <location>
        <begin position="1"/>
        <end position="59"/>
    </location>
</feature>
<accession>A0A951Q626</accession>
<reference evidence="2" key="1">
    <citation type="submission" date="2021-05" db="EMBL/GenBank/DDBJ databases">
        <authorList>
            <person name="Pietrasiak N."/>
            <person name="Ward R."/>
            <person name="Stajich J.E."/>
            <person name="Kurbessoian T."/>
        </authorList>
    </citation>
    <scope>NUCLEOTIDE SEQUENCE</scope>
    <source>
        <strain evidence="2">JT2-VF2</strain>
    </source>
</reference>
<comment type="caution">
    <text evidence="2">The sequence shown here is derived from an EMBL/GenBank/DDBJ whole genome shotgun (WGS) entry which is preliminary data.</text>
</comment>
<dbReference type="AlphaFoldDB" id="A0A951Q626"/>
<protein>
    <submittedName>
        <fullName evidence="2">Nif11-like leader peptide family natural product</fullName>
    </submittedName>
</protein>
<dbReference type="Pfam" id="PF07862">
    <property type="entry name" value="Nif11"/>
    <property type="match status" value="1"/>
</dbReference>
<gene>
    <name evidence="2" type="ORF">KME32_27615</name>
</gene>
<sequence>MPLEQVNAFYELLMSEPAIYEQYYKNCCSQGFFGSCHWDKTKIVSFAATLGYSFSERELDQIWFESESSLSASR</sequence>
<evidence type="ECO:0000313" key="2">
    <source>
        <dbReference type="EMBL" id="MBW4564825.1"/>
    </source>
</evidence>
<organism evidence="2 3">
    <name type="scientific">Mojavia pulchra JT2-VF2</name>
    <dbReference type="NCBI Taxonomy" id="287848"/>
    <lineage>
        <taxon>Bacteria</taxon>
        <taxon>Bacillati</taxon>
        <taxon>Cyanobacteriota</taxon>
        <taxon>Cyanophyceae</taxon>
        <taxon>Nostocales</taxon>
        <taxon>Nostocaceae</taxon>
    </lineage>
</organism>
<proteinExistence type="predicted"/>
<evidence type="ECO:0000313" key="3">
    <source>
        <dbReference type="Proteomes" id="UP000715781"/>
    </source>
</evidence>
<reference evidence="2" key="2">
    <citation type="journal article" date="2022" name="Microbiol. Resour. Announc.">
        <title>Metagenome Sequencing to Explore Phylogenomics of Terrestrial Cyanobacteria.</title>
        <authorList>
            <person name="Ward R.D."/>
            <person name="Stajich J.E."/>
            <person name="Johansen J.R."/>
            <person name="Huntemann M."/>
            <person name="Clum A."/>
            <person name="Foster B."/>
            <person name="Foster B."/>
            <person name="Roux S."/>
            <person name="Palaniappan K."/>
            <person name="Varghese N."/>
            <person name="Mukherjee S."/>
            <person name="Reddy T.B.K."/>
            <person name="Daum C."/>
            <person name="Copeland A."/>
            <person name="Chen I.A."/>
            <person name="Ivanova N.N."/>
            <person name="Kyrpides N.C."/>
            <person name="Shapiro N."/>
            <person name="Eloe-Fadrosh E.A."/>
            <person name="Pietrasiak N."/>
        </authorList>
    </citation>
    <scope>NUCLEOTIDE SEQUENCE</scope>
    <source>
        <strain evidence="2">JT2-VF2</strain>
    </source>
</reference>
<dbReference type="InterPro" id="IPR012903">
    <property type="entry name" value="Nif11"/>
</dbReference>
<dbReference type="Proteomes" id="UP000715781">
    <property type="component" value="Unassembled WGS sequence"/>
</dbReference>
<evidence type="ECO:0000259" key="1">
    <source>
        <dbReference type="Pfam" id="PF07862"/>
    </source>
</evidence>
<name>A0A951Q626_9NOST</name>